<dbReference type="RefSeq" id="WP_076602029.1">
    <property type="nucleotide sequence ID" value="NZ_FTMD01000006.1"/>
</dbReference>
<evidence type="ECO:0000256" key="1">
    <source>
        <dbReference type="SAM" id="MobiDB-lite"/>
    </source>
</evidence>
<dbReference type="Gene3D" id="1.10.260.40">
    <property type="entry name" value="lambda repressor-like DNA-binding domains"/>
    <property type="match status" value="1"/>
</dbReference>
<sequence>MSPFSATLQELRLVYQLRQAELADKLGYEQSYISALEIGTKGPPTAAFVEKLISALELDSTWQSRLWESLEASQRKLVVPSEAPEAVYRLCNELRRQLDHLHPAQIELMRIALRLPQSMRTEPPASQRRLRRRVKGNQEEETEM</sequence>
<accession>A0A1N6US96</accession>
<reference evidence="4" key="1">
    <citation type="submission" date="2017-01" db="EMBL/GenBank/DDBJ databases">
        <authorList>
            <person name="Varghese N."/>
            <person name="Submissions S."/>
        </authorList>
    </citation>
    <scope>NUCLEOTIDE SEQUENCE [LARGE SCALE GENOMIC DNA]</scope>
    <source>
        <strain evidence="4">ATCC 51758</strain>
    </source>
</reference>
<feature type="region of interest" description="Disordered" evidence="1">
    <location>
        <begin position="117"/>
        <end position="144"/>
    </location>
</feature>
<dbReference type="PROSITE" id="PS50943">
    <property type="entry name" value="HTH_CROC1"/>
    <property type="match status" value="1"/>
</dbReference>
<dbReference type="SMART" id="SM00530">
    <property type="entry name" value="HTH_XRE"/>
    <property type="match status" value="1"/>
</dbReference>
<dbReference type="STRING" id="34027.SAMN05421829_10614"/>
<dbReference type="OrthoDB" id="9035001at2"/>
<dbReference type="InterPro" id="IPR010982">
    <property type="entry name" value="Lambda_DNA-bd_dom_sf"/>
</dbReference>
<dbReference type="GO" id="GO:0003677">
    <property type="term" value="F:DNA binding"/>
    <property type="evidence" value="ECO:0007669"/>
    <property type="project" value="InterPro"/>
</dbReference>
<protein>
    <submittedName>
        <fullName evidence="3">Helix-turn-helix domain-containing protein</fullName>
    </submittedName>
</protein>
<keyword evidence="4" id="KW-1185">Reference proteome</keyword>
<gene>
    <name evidence="3" type="ORF">SAMN05421829_10614</name>
</gene>
<dbReference type="Pfam" id="PF13560">
    <property type="entry name" value="HTH_31"/>
    <property type="match status" value="1"/>
</dbReference>
<dbReference type="InterPro" id="IPR001387">
    <property type="entry name" value="Cro/C1-type_HTH"/>
</dbReference>
<proteinExistence type="predicted"/>
<name>A0A1N6US96_9RHOO</name>
<dbReference type="AlphaFoldDB" id="A0A1N6US96"/>
<feature type="domain" description="HTH cro/C1-type" evidence="2">
    <location>
        <begin position="8"/>
        <end position="63"/>
    </location>
</feature>
<evidence type="ECO:0000313" key="3">
    <source>
        <dbReference type="EMBL" id="SIQ68126.1"/>
    </source>
</evidence>
<dbReference type="Proteomes" id="UP000186819">
    <property type="component" value="Unassembled WGS sequence"/>
</dbReference>
<dbReference type="SUPFAM" id="SSF47413">
    <property type="entry name" value="lambda repressor-like DNA-binding domains"/>
    <property type="match status" value="1"/>
</dbReference>
<dbReference type="CDD" id="cd00093">
    <property type="entry name" value="HTH_XRE"/>
    <property type="match status" value="1"/>
</dbReference>
<organism evidence="3 4">
    <name type="scientific">Aromatoleum tolulyticum</name>
    <dbReference type="NCBI Taxonomy" id="34027"/>
    <lineage>
        <taxon>Bacteria</taxon>
        <taxon>Pseudomonadati</taxon>
        <taxon>Pseudomonadota</taxon>
        <taxon>Betaproteobacteria</taxon>
        <taxon>Rhodocyclales</taxon>
        <taxon>Rhodocyclaceae</taxon>
        <taxon>Aromatoleum</taxon>
    </lineage>
</organism>
<evidence type="ECO:0000259" key="2">
    <source>
        <dbReference type="PROSITE" id="PS50943"/>
    </source>
</evidence>
<dbReference type="EMBL" id="FTMD01000006">
    <property type="protein sequence ID" value="SIQ68126.1"/>
    <property type="molecule type" value="Genomic_DNA"/>
</dbReference>
<evidence type="ECO:0000313" key="4">
    <source>
        <dbReference type="Proteomes" id="UP000186819"/>
    </source>
</evidence>